<dbReference type="GO" id="GO:0006281">
    <property type="term" value="P:DNA repair"/>
    <property type="evidence" value="ECO:0007669"/>
    <property type="project" value="UniProtKB-KW"/>
</dbReference>
<accession>A0A955L3A1</accession>
<evidence type="ECO:0000256" key="2">
    <source>
        <dbReference type="ARBA" id="ARBA00022763"/>
    </source>
</evidence>
<protein>
    <submittedName>
        <fullName evidence="10">ATP-dependent DNA helicase RecG</fullName>
        <ecNumber evidence="10">3.6.4.12</ecNumber>
    </submittedName>
</protein>
<dbReference type="SMART" id="SM00487">
    <property type="entry name" value="DEXDc"/>
    <property type="match status" value="1"/>
</dbReference>
<reference evidence="10" key="2">
    <citation type="journal article" date="2021" name="Microbiome">
        <title>Successional dynamics and alternative stable states in a saline activated sludge microbial community over 9 years.</title>
        <authorList>
            <person name="Wang Y."/>
            <person name="Ye J."/>
            <person name="Ju F."/>
            <person name="Liu L."/>
            <person name="Boyd J.A."/>
            <person name="Deng Y."/>
            <person name="Parks D.H."/>
            <person name="Jiang X."/>
            <person name="Yin X."/>
            <person name="Woodcroft B.J."/>
            <person name="Tyson G.W."/>
            <person name="Hugenholtz P."/>
            <person name="Polz M.F."/>
            <person name="Zhang T."/>
        </authorList>
    </citation>
    <scope>NUCLEOTIDE SEQUENCE</scope>
    <source>
        <strain evidence="10">HKST-UBA10</strain>
    </source>
</reference>
<evidence type="ECO:0000313" key="11">
    <source>
        <dbReference type="Proteomes" id="UP000782843"/>
    </source>
</evidence>
<keyword evidence="6" id="KW-0238">DNA-binding</keyword>
<dbReference type="PROSITE" id="PS51192">
    <property type="entry name" value="HELICASE_ATP_BIND_1"/>
    <property type="match status" value="1"/>
</dbReference>
<feature type="domain" description="Helicase ATP-binding" evidence="8">
    <location>
        <begin position="282"/>
        <end position="440"/>
    </location>
</feature>
<keyword evidence="2" id="KW-0227">DNA damage</keyword>
<dbReference type="Pfam" id="PF17191">
    <property type="entry name" value="RecG_wedge"/>
    <property type="match status" value="1"/>
</dbReference>
<reference evidence="10" key="1">
    <citation type="submission" date="2020-04" db="EMBL/GenBank/DDBJ databases">
        <authorList>
            <person name="Zhang T."/>
        </authorList>
    </citation>
    <scope>NUCLEOTIDE SEQUENCE</scope>
    <source>
        <strain evidence="10">HKST-UBA10</strain>
    </source>
</reference>
<dbReference type="GO" id="GO:0003678">
    <property type="term" value="F:DNA helicase activity"/>
    <property type="evidence" value="ECO:0007669"/>
    <property type="project" value="UniProtKB-EC"/>
</dbReference>
<dbReference type="GO" id="GO:0003677">
    <property type="term" value="F:DNA binding"/>
    <property type="evidence" value="ECO:0007669"/>
    <property type="project" value="UniProtKB-KW"/>
</dbReference>
<dbReference type="Gene3D" id="2.40.50.140">
    <property type="entry name" value="Nucleic acid-binding proteins"/>
    <property type="match status" value="1"/>
</dbReference>
<evidence type="ECO:0000259" key="8">
    <source>
        <dbReference type="PROSITE" id="PS51192"/>
    </source>
</evidence>
<dbReference type="EC" id="3.6.4.12" evidence="10"/>
<dbReference type="PROSITE" id="PS51194">
    <property type="entry name" value="HELICASE_CTER"/>
    <property type="match status" value="1"/>
</dbReference>
<keyword evidence="3 10" id="KW-0378">Hydrolase</keyword>
<dbReference type="NCBIfam" id="NF008168">
    <property type="entry name" value="PRK10917.2-2"/>
    <property type="match status" value="1"/>
</dbReference>
<evidence type="ECO:0000256" key="7">
    <source>
        <dbReference type="ARBA" id="ARBA00023204"/>
    </source>
</evidence>
<dbReference type="Pfam" id="PF00271">
    <property type="entry name" value="Helicase_C"/>
    <property type="match status" value="1"/>
</dbReference>
<feature type="domain" description="Helicase C-terminal" evidence="9">
    <location>
        <begin position="474"/>
        <end position="626"/>
    </location>
</feature>
<keyword evidence="4 10" id="KW-0347">Helicase</keyword>
<dbReference type="SMART" id="SM00490">
    <property type="entry name" value="HELICc"/>
    <property type="match status" value="1"/>
</dbReference>
<keyword evidence="5" id="KW-0067">ATP-binding</keyword>
<dbReference type="EMBL" id="JAGQLG010000069">
    <property type="protein sequence ID" value="MCA9382135.1"/>
    <property type="molecule type" value="Genomic_DNA"/>
</dbReference>
<dbReference type="SUPFAM" id="SSF50249">
    <property type="entry name" value="Nucleic acid-binding proteins"/>
    <property type="match status" value="1"/>
</dbReference>
<dbReference type="CDD" id="cd04488">
    <property type="entry name" value="RecG_wedge_OBF"/>
    <property type="match status" value="1"/>
</dbReference>
<dbReference type="Proteomes" id="UP000782843">
    <property type="component" value="Unassembled WGS sequence"/>
</dbReference>
<dbReference type="Pfam" id="PF00270">
    <property type="entry name" value="DEAD"/>
    <property type="match status" value="1"/>
</dbReference>
<evidence type="ECO:0000259" key="9">
    <source>
        <dbReference type="PROSITE" id="PS51194"/>
    </source>
</evidence>
<evidence type="ECO:0000313" key="10">
    <source>
        <dbReference type="EMBL" id="MCA9382135.1"/>
    </source>
</evidence>
<keyword evidence="7" id="KW-0234">DNA repair</keyword>
<sequence length="668" mass="76832">MRNKTKQNTYEELSEIPYIGEAKIALLNKVGIFTTKDLLYHFPFRYEDTSEIVPANELDFETNKAVKATVIKAKTFRMKHGKVITSADLIDDKIVFQAVWFNQLYLQKTLKPGSKVLVFGKLNTFGNRTYLYSPKFEILRGVQPIHLGRITPIYPETQGLTSGWLRSRLNWLLEAIDKGIYQTNEVLSPETLERNNLLGIDEALKYIHKPNSNDELKKARERFAFEELFFITKNSFLKKKEFSKYHAPEIKTSGTDLNNFINNLPYKLTNAQEKALNEILIDLRKETPMHRLLQGDTGSGKTVVAAIATLVTSKAGMNSILMAPTTILADQHYKNFKRLFKSSDIEVVKLTSETKDLKLKKDKQTIIIGTQAILHRKEILEKIGLLIVDEEHRFGVSQREEILKMEIKKNYHPHYLNMSATPIPRSLALTIWGDFDISIIDEMPVGRIKPETYIIPHAKRIASYDWINNEILKKGQQLFVVCPLIEESEVLELKSAKETFQYLSKVVYPNYNVELLHGRIKSKDKEKILTDFKDKKIDILVSTSVIEVGIDIPNATAIIIEDADRYGLAQLHQMRGRVGRGKEKSYCLLFRTKKEFEVEPSEKTIKRLEFFKSNHDAFKLAEFDLKQRGPGEFFGTKQTGLPALKMASIFDTDLIEKVRREVEIEYEG</sequence>
<dbReference type="SUPFAM" id="SSF52540">
    <property type="entry name" value="P-loop containing nucleoside triphosphate hydrolases"/>
    <property type="match status" value="2"/>
</dbReference>
<dbReference type="PANTHER" id="PTHR47964">
    <property type="entry name" value="ATP-DEPENDENT DNA HELICASE HOMOLOG RECG, CHLOROPLASTIC"/>
    <property type="match status" value="1"/>
</dbReference>
<dbReference type="AlphaFoldDB" id="A0A955L3A1"/>
<dbReference type="InterPro" id="IPR047112">
    <property type="entry name" value="RecG/Mfd"/>
</dbReference>
<evidence type="ECO:0000256" key="3">
    <source>
        <dbReference type="ARBA" id="ARBA00022801"/>
    </source>
</evidence>
<gene>
    <name evidence="10" type="primary">recG</name>
    <name evidence="10" type="ORF">KC660_01870</name>
</gene>
<dbReference type="Gene3D" id="3.40.50.300">
    <property type="entry name" value="P-loop containing nucleotide triphosphate hydrolases"/>
    <property type="match status" value="2"/>
</dbReference>
<dbReference type="InterPro" id="IPR001650">
    <property type="entry name" value="Helicase_C-like"/>
</dbReference>
<keyword evidence="1" id="KW-0547">Nucleotide-binding</keyword>
<dbReference type="InterPro" id="IPR033454">
    <property type="entry name" value="RecG_wedge"/>
</dbReference>
<dbReference type="InterPro" id="IPR027417">
    <property type="entry name" value="P-loop_NTPase"/>
</dbReference>
<dbReference type="GO" id="GO:0005524">
    <property type="term" value="F:ATP binding"/>
    <property type="evidence" value="ECO:0007669"/>
    <property type="project" value="UniProtKB-KW"/>
</dbReference>
<proteinExistence type="predicted"/>
<evidence type="ECO:0000256" key="5">
    <source>
        <dbReference type="ARBA" id="ARBA00022840"/>
    </source>
</evidence>
<dbReference type="GO" id="GO:0016787">
    <property type="term" value="F:hydrolase activity"/>
    <property type="evidence" value="ECO:0007669"/>
    <property type="project" value="UniProtKB-KW"/>
</dbReference>
<evidence type="ECO:0000256" key="1">
    <source>
        <dbReference type="ARBA" id="ARBA00022741"/>
    </source>
</evidence>
<evidence type="ECO:0000256" key="6">
    <source>
        <dbReference type="ARBA" id="ARBA00023125"/>
    </source>
</evidence>
<dbReference type="PANTHER" id="PTHR47964:SF1">
    <property type="entry name" value="ATP-DEPENDENT DNA HELICASE HOMOLOG RECG, CHLOROPLASTIC"/>
    <property type="match status" value="1"/>
</dbReference>
<name>A0A955L3A1_9BACT</name>
<comment type="caution">
    <text evidence="10">The sequence shown here is derived from an EMBL/GenBank/DDBJ whole genome shotgun (WGS) entry which is preliminary data.</text>
</comment>
<dbReference type="InterPro" id="IPR014001">
    <property type="entry name" value="Helicase_ATP-bd"/>
</dbReference>
<dbReference type="InterPro" id="IPR012340">
    <property type="entry name" value="NA-bd_OB-fold"/>
</dbReference>
<dbReference type="InterPro" id="IPR011545">
    <property type="entry name" value="DEAD/DEAH_box_helicase_dom"/>
</dbReference>
<organism evidence="10 11">
    <name type="scientific">Candidatus Dojkabacteria bacterium</name>
    <dbReference type="NCBI Taxonomy" id="2099670"/>
    <lineage>
        <taxon>Bacteria</taxon>
        <taxon>Candidatus Dojkabacteria</taxon>
    </lineage>
</organism>
<evidence type="ECO:0000256" key="4">
    <source>
        <dbReference type="ARBA" id="ARBA00022806"/>
    </source>
</evidence>